<dbReference type="Pfam" id="PF05637">
    <property type="entry name" value="Glyco_transf_34"/>
    <property type="match status" value="1"/>
</dbReference>
<dbReference type="EMBL" id="MK500535">
    <property type="protein sequence ID" value="QBK91384.1"/>
    <property type="molecule type" value="Genomic_DNA"/>
</dbReference>
<organism evidence="3">
    <name type="scientific">Pithovirus LCPAC302</name>
    <dbReference type="NCBI Taxonomy" id="2506593"/>
    <lineage>
        <taxon>Viruses</taxon>
        <taxon>Pithoviruses</taxon>
    </lineage>
</organism>
<dbReference type="InterPro" id="IPR029044">
    <property type="entry name" value="Nucleotide-diphossugar_trans"/>
</dbReference>
<evidence type="ECO:0000256" key="1">
    <source>
        <dbReference type="ARBA" id="ARBA00022676"/>
    </source>
</evidence>
<dbReference type="GO" id="GO:0006487">
    <property type="term" value="P:protein N-linked glycosylation"/>
    <property type="evidence" value="ECO:0007669"/>
    <property type="project" value="TreeGrafter"/>
</dbReference>
<reference evidence="3" key="1">
    <citation type="journal article" date="2019" name="MBio">
        <title>Virus Genomes from Deep Sea Sediments Expand the Ocean Megavirome and Support Independent Origins of Viral Gigantism.</title>
        <authorList>
            <person name="Backstrom D."/>
            <person name="Yutin N."/>
            <person name="Jorgensen S.L."/>
            <person name="Dharamshi J."/>
            <person name="Homa F."/>
            <person name="Zaremba-Niedwiedzka K."/>
            <person name="Spang A."/>
            <person name="Wolf Y.I."/>
            <person name="Koonin E.V."/>
            <person name="Ettema T.J."/>
        </authorList>
    </citation>
    <scope>NUCLEOTIDE SEQUENCE</scope>
</reference>
<dbReference type="GO" id="GO:0016757">
    <property type="term" value="F:glycosyltransferase activity"/>
    <property type="evidence" value="ECO:0007669"/>
    <property type="project" value="UniProtKB-KW"/>
</dbReference>
<dbReference type="Gene3D" id="3.90.550.10">
    <property type="entry name" value="Spore Coat Polysaccharide Biosynthesis Protein SpsA, Chain A"/>
    <property type="match status" value="1"/>
</dbReference>
<gene>
    <name evidence="3" type="ORF">LCPAC302_00040</name>
</gene>
<dbReference type="GO" id="GO:0016020">
    <property type="term" value="C:membrane"/>
    <property type="evidence" value="ECO:0007669"/>
    <property type="project" value="InterPro"/>
</dbReference>
<protein>
    <submittedName>
        <fullName evidence="3">Galactosyl transferase GMA12/MNN10 family protein</fullName>
    </submittedName>
</protein>
<sequence>MVSGDNRESDDIALLKQINQEYCNRNGYDFKFYDQSNMSRGMDQYCPYWRKVKYVHDFMCNNKLYEYLMWIDSDACFHDHDFRIENFFSAKDIIFVMSRDNSKYTGEFNAGVWAIKNNKKGRRFIKKWLSLYNPNKWYKRRKFNDQLEWVCKDFIFPCIWAGKYYEQGAGYNLMHTSEFSPYIMQLPWNALQHDNIPSKYSYTMHFAGDAKMNIKTYYRSFY</sequence>
<evidence type="ECO:0000313" key="3">
    <source>
        <dbReference type="EMBL" id="QBK91384.1"/>
    </source>
</evidence>
<dbReference type="PANTHER" id="PTHR31306">
    <property type="entry name" value="ALPHA-1,6-MANNOSYLTRANSFERASE MNN11-RELATED"/>
    <property type="match status" value="1"/>
</dbReference>
<keyword evidence="1" id="KW-0328">Glycosyltransferase</keyword>
<dbReference type="PANTHER" id="PTHR31306:SF4">
    <property type="entry name" value="ALPHA-1,2-GALACTOSYLTRANSFERASE"/>
    <property type="match status" value="1"/>
</dbReference>
<proteinExistence type="predicted"/>
<name>A0A481Z657_9VIRU</name>
<keyword evidence="2 3" id="KW-0808">Transferase</keyword>
<dbReference type="InterPro" id="IPR008630">
    <property type="entry name" value="Glyco_trans_34"/>
</dbReference>
<accession>A0A481Z657</accession>
<evidence type="ECO:0000256" key="2">
    <source>
        <dbReference type="ARBA" id="ARBA00022679"/>
    </source>
</evidence>